<keyword evidence="2" id="KW-1185">Reference proteome</keyword>
<evidence type="ECO:0000313" key="2">
    <source>
        <dbReference type="Proteomes" id="UP000273154"/>
    </source>
</evidence>
<organism evidence="1 2">
    <name type="scientific">Parolsenella catena</name>
    <dbReference type="NCBI Taxonomy" id="2003188"/>
    <lineage>
        <taxon>Bacteria</taxon>
        <taxon>Bacillati</taxon>
        <taxon>Actinomycetota</taxon>
        <taxon>Coriobacteriia</taxon>
        <taxon>Coriobacteriales</taxon>
        <taxon>Atopobiaceae</taxon>
        <taxon>Parolsenella</taxon>
    </lineage>
</organism>
<dbReference type="GeneID" id="88849731"/>
<reference evidence="2" key="1">
    <citation type="submission" date="2018-11" db="EMBL/GenBank/DDBJ databases">
        <title>Comparative genomics of Parolsenella catena and Libanicoccus massiliensis: Reclassification of Libanicoccus massiliensis as Parolsenella massiliensis comb. nov.</title>
        <authorList>
            <person name="Sakamoto M."/>
            <person name="Ikeyama N."/>
            <person name="Murakami T."/>
            <person name="Mori H."/>
            <person name="Yuki M."/>
            <person name="Ohkuma M."/>
        </authorList>
    </citation>
    <scope>NUCLEOTIDE SEQUENCE [LARGE SCALE GENOMIC DNA]</scope>
    <source>
        <strain evidence="2">JCM 31932</strain>
    </source>
</reference>
<accession>A0A3G9JWJ9</accession>
<protein>
    <submittedName>
        <fullName evidence="1">Uncharacterized protein</fullName>
    </submittedName>
</protein>
<dbReference type="EMBL" id="AP019367">
    <property type="protein sequence ID" value="BBH49851.1"/>
    <property type="molecule type" value="Genomic_DNA"/>
</dbReference>
<sequence length="146" mass="15798">MDDEILGGENVSERTGMPTAADRRLLAERLRYLVAGEDGWPTEGVGVALGLLDVVTAAAPRAPRTVPDAVRALADLVDVPRCRLVDRWDAARGRHYVDCTACRFGSRAEGLPEGHPMATLSRELWRTGAAEACQRCPVCGAEVERD</sequence>
<dbReference type="AlphaFoldDB" id="A0A3G9JWJ9"/>
<gene>
    <name evidence="1" type="ORF">Pcatena_04380</name>
</gene>
<name>A0A3G9JWJ9_9ACTN</name>
<dbReference type="KEGG" id="pcat:Pcatena_04380"/>
<evidence type="ECO:0000313" key="1">
    <source>
        <dbReference type="EMBL" id="BBH49851.1"/>
    </source>
</evidence>
<dbReference type="RefSeq" id="WP_172596348.1">
    <property type="nucleotide sequence ID" value="NZ_AP019367.1"/>
</dbReference>
<dbReference type="Proteomes" id="UP000273154">
    <property type="component" value="Chromosome"/>
</dbReference>
<proteinExistence type="predicted"/>